<dbReference type="PROSITE" id="PS50250">
    <property type="entry name" value="PCI"/>
    <property type="match status" value="1"/>
</dbReference>
<keyword evidence="2" id="KW-0175">Coiled coil</keyword>
<evidence type="ECO:0000313" key="5">
    <source>
        <dbReference type="EMBL" id="KAF2453796.1"/>
    </source>
</evidence>
<dbReference type="FunFam" id="1.25.40.570:FF:000021">
    <property type="entry name" value="Putative proteasome regulatory particle subunit"/>
    <property type="match status" value="1"/>
</dbReference>
<protein>
    <submittedName>
        <fullName evidence="5">26S proteasome subunit RPN7-domain-containing protein</fullName>
    </submittedName>
</protein>
<dbReference type="Proteomes" id="UP000799766">
    <property type="component" value="Unassembled WGS sequence"/>
</dbReference>
<dbReference type="InterPro" id="IPR000717">
    <property type="entry name" value="PCI_dom"/>
</dbReference>
<dbReference type="GO" id="GO:0005838">
    <property type="term" value="C:proteasome regulatory particle"/>
    <property type="evidence" value="ECO:0007669"/>
    <property type="project" value="TreeGrafter"/>
</dbReference>
<dbReference type="FunFam" id="1.25.40.570:FF:000013">
    <property type="entry name" value="Proteasome regulatory particle subunit (RpnG)"/>
    <property type="match status" value="1"/>
</dbReference>
<dbReference type="Pfam" id="PF10602">
    <property type="entry name" value="RPN7"/>
    <property type="match status" value="1"/>
</dbReference>
<keyword evidence="6" id="KW-1185">Reference proteome</keyword>
<feature type="coiled-coil region" evidence="2">
    <location>
        <begin position="114"/>
        <end position="148"/>
    </location>
</feature>
<dbReference type="PANTHER" id="PTHR14145">
    <property type="entry name" value="26S PROTESOME SUBUNIT 6"/>
    <property type="match status" value="1"/>
</dbReference>
<feature type="region of interest" description="Disordered" evidence="3">
    <location>
        <begin position="311"/>
        <end position="335"/>
    </location>
</feature>
<dbReference type="SUPFAM" id="SSF46785">
    <property type="entry name" value="Winged helix' DNA-binding domain"/>
    <property type="match status" value="1"/>
</dbReference>
<dbReference type="Pfam" id="PF01399">
    <property type="entry name" value="PCI"/>
    <property type="match status" value="1"/>
</dbReference>
<evidence type="ECO:0000256" key="1">
    <source>
        <dbReference type="ARBA" id="ARBA00022942"/>
    </source>
</evidence>
<dbReference type="OrthoDB" id="1452at2759"/>
<dbReference type="AlphaFoldDB" id="A0A6A6NPY9"/>
<evidence type="ECO:0000259" key="4">
    <source>
        <dbReference type="PROSITE" id="PS50250"/>
    </source>
</evidence>
<dbReference type="Pfam" id="PF21154">
    <property type="entry name" value="RPN7_PSMD6_C"/>
    <property type="match status" value="1"/>
</dbReference>
<evidence type="ECO:0000313" key="6">
    <source>
        <dbReference type="Proteomes" id="UP000799766"/>
    </source>
</evidence>
<dbReference type="SMART" id="SM00088">
    <property type="entry name" value="PINT"/>
    <property type="match status" value="1"/>
</dbReference>
<feature type="domain" description="PCI" evidence="4">
    <location>
        <begin position="312"/>
        <end position="475"/>
    </location>
</feature>
<reference evidence="5" key="1">
    <citation type="journal article" date="2020" name="Stud. Mycol.">
        <title>101 Dothideomycetes genomes: a test case for predicting lifestyles and emergence of pathogens.</title>
        <authorList>
            <person name="Haridas S."/>
            <person name="Albert R."/>
            <person name="Binder M."/>
            <person name="Bloem J."/>
            <person name="Labutti K."/>
            <person name="Salamov A."/>
            <person name="Andreopoulos B."/>
            <person name="Baker S."/>
            <person name="Barry K."/>
            <person name="Bills G."/>
            <person name="Bluhm B."/>
            <person name="Cannon C."/>
            <person name="Castanera R."/>
            <person name="Culley D."/>
            <person name="Daum C."/>
            <person name="Ezra D."/>
            <person name="Gonzalez J."/>
            <person name="Henrissat B."/>
            <person name="Kuo A."/>
            <person name="Liang C."/>
            <person name="Lipzen A."/>
            <person name="Lutzoni F."/>
            <person name="Magnuson J."/>
            <person name="Mondo S."/>
            <person name="Nolan M."/>
            <person name="Ohm R."/>
            <person name="Pangilinan J."/>
            <person name="Park H.-J."/>
            <person name="Ramirez L."/>
            <person name="Alfaro M."/>
            <person name="Sun H."/>
            <person name="Tritt A."/>
            <person name="Yoshinaga Y."/>
            <person name="Zwiers L.-H."/>
            <person name="Turgeon B."/>
            <person name="Goodwin S."/>
            <person name="Spatafora J."/>
            <person name="Crous P."/>
            <person name="Grigoriev I."/>
        </authorList>
    </citation>
    <scope>NUCLEOTIDE SEQUENCE</scope>
    <source>
        <strain evidence="5">ATCC 16933</strain>
    </source>
</reference>
<dbReference type="InterPro" id="IPR019585">
    <property type="entry name" value="Rpn7/CSN1"/>
</dbReference>
<feature type="region of interest" description="Disordered" evidence="3">
    <location>
        <begin position="63"/>
        <end position="87"/>
    </location>
</feature>
<name>A0A6A6NPY9_9PEZI</name>
<organism evidence="5 6">
    <name type="scientific">Lineolata rhizophorae</name>
    <dbReference type="NCBI Taxonomy" id="578093"/>
    <lineage>
        <taxon>Eukaryota</taxon>
        <taxon>Fungi</taxon>
        <taxon>Dikarya</taxon>
        <taxon>Ascomycota</taxon>
        <taxon>Pezizomycotina</taxon>
        <taxon>Dothideomycetes</taxon>
        <taxon>Dothideomycetes incertae sedis</taxon>
        <taxon>Lineolatales</taxon>
        <taxon>Lineolataceae</taxon>
        <taxon>Lineolata</taxon>
    </lineage>
</organism>
<sequence length="509" mass="55480">MGDPLYSKYPDLALAQHIFHITNPQSSPSAAQASLSALQDAIKTHKMAPLYRHLAHPVDGIMNAPGEGTAATGDPTSPAMHQHPGGLRRASSSAASLLATRRPLLRDVGLGWDEELYEGLKRDNEKELEEIQKEEEEAVEKAGETEIQGARGKRAEFWTRVGDKDKALAAYETLFENTSILGTKIDIVLAIIRIGLFFGDKPFVKKQIERATSLVESGGDWDRRNRLKAYQGLHLLTVRAHAQAAPLLLDSLSTFTSYELCSYAALVVYAVLAGCVALKRVDFKAKVVDAPEIKAILGDDGADRLSALSGAVSSGPSAGDEEMPDTGKSTASATPAAASAHTTAVNLTTLGQSQAEASDAASAVDFGPLARLVGSLYAGHYRGFFGALAQVEERFLAQDRYLYEHKNWFVREMRLRAYQQLLQSYRVVGLESMARDFGVSVDFLDRDLAKFIAAGRVPCTIDKVKAVIETNRPDDKNKQYNDVVKQGDQLITKLQKYGQTVRLRGSERG</sequence>
<keyword evidence="1 5" id="KW-0647">Proteasome</keyword>
<dbReference type="GO" id="GO:0043161">
    <property type="term" value="P:proteasome-mediated ubiquitin-dependent protein catabolic process"/>
    <property type="evidence" value="ECO:0007669"/>
    <property type="project" value="TreeGrafter"/>
</dbReference>
<dbReference type="EMBL" id="MU001695">
    <property type="protein sequence ID" value="KAF2453796.1"/>
    <property type="molecule type" value="Genomic_DNA"/>
</dbReference>
<dbReference type="Gene3D" id="1.25.40.570">
    <property type="match status" value="2"/>
</dbReference>
<evidence type="ECO:0000256" key="2">
    <source>
        <dbReference type="SAM" id="Coils"/>
    </source>
</evidence>
<accession>A0A6A6NPY9</accession>
<proteinExistence type="predicted"/>
<evidence type="ECO:0000256" key="3">
    <source>
        <dbReference type="SAM" id="MobiDB-lite"/>
    </source>
</evidence>
<gene>
    <name evidence="5" type="ORF">BDY21DRAFT_374582</name>
</gene>
<dbReference type="InterPro" id="IPR049549">
    <property type="entry name" value="RPN7_PSMD6_C"/>
</dbReference>
<dbReference type="PANTHER" id="PTHR14145:SF1">
    <property type="entry name" value="26S PROTEASOME NON-ATPASE REGULATORY SUBUNIT 6"/>
    <property type="match status" value="1"/>
</dbReference>
<dbReference type="InterPro" id="IPR036390">
    <property type="entry name" value="WH_DNA-bd_sf"/>
</dbReference>
<dbReference type="InterPro" id="IPR045135">
    <property type="entry name" value="Rpn7_N"/>
</dbReference>